<sequence length="229" mass="25832">MSNVLPKSTLMLMAYREVLPKTHMSIVRDLRQWPQLGLAWAGNDPLIIRSRSIAASQFLEDPRYGDILLMCDHDISWDEGSLQKLAESAWDKGAVVAAIHSKRAFGLDLTFRPTLDMDTQVMITIGKDDTIECDYVSTGLIAIPRTILEELSRTLLETDGLYWPFFFLHGNRLSGDWAFCDLVYEVLGKERIFVHTGPRVGHTGEHVYEVGDKLVRTAEPVQIIPGDTE</sequence>
<dbReference type="InterPro" id="IPR029044">
    <property type="entry name" value="Nucleotide-diphossugar_trans"/>
</dbReference>
<accession>A0A0F9RL44</accession>
<evidence type="ECO:0000313" key="1">
    <source>
        <dbReference type="EMBL" id="KKN55484.1"/>
    </source>
</evidence>
<proteinExistence type="predicted"/>
<gene>
    <name evidence="1" type="ORF">LCGC14_0581590</name>
</gene>
<dbReference type="SUPFAM" id="SSF53448">
    <property type="entry name" value="Nucleotide-diphospho-sugar transferases"/>
    <property type="match status" value="1"/>
</dbReference>
<reference evidence="1" key="1">
    <citation type="journal article" date="2015" name="Nature">
        <title>Complex archaea that bridge the gap between prokaryotes and eukaryotes.</title>
        <authorList>
            <person name="Spang A."/>
            <person name="Saw J.H."/>
            <person name="Jorgensen S.L."/>
            <person name="Zaremba-Niedzwiedzka K."/>
            <person name="Martijn J."/>
            <person name="Lind A.E."/>
            <person name="van Eijk R."/>
            <person name="Schleper C."/>
            <person name="Guy L."/>
            <person name="Ettema T.J."/>
        </authorList>
    </citation>
    <scope>NUCLEOTIDE SEQUENCE</scope>
</reference>
<evidence type="ECO:0008006" key="2">
    <source>
        <dbReference type="Google" id="ProtNLM"/>
    </source>
</evidence>
<dbReference type="AlphaFoldDB" id="A0A0F9RL44"/>
<organism evidence="1">
    <name type="scientific">marine sediment metagenome</name>
    <dbReference type="NCBI Taxonomy" id="412755"/>
    <lineage>
        <taxon>unclassified sequences</taxon>
        <taxon>metagenomes</taxon>
        <taxon>ecological metagenomes</taxon>
    </lineage>
</organism>
<comment type="caution">
    <text evidence="1">The sequence shown here is derived from an EMBL/GenBank/DDBJ whole genome shotgun (WGS) entry which is preliminary data.</text>
</comment>
<dbReference type="EMBL" id="LAZR01000882">
    <property type="protein sequence ID" value="KKN55484.1"/>
    <property type="molecule type" value="Genomic_DNA"/>
</dbReference>
<protein>
    <recommendedName>
        <fullName evidence="2">Glycosyltransferase 2-like domain-containing protein</fullName>
    </recommendedName>
</protein>
<name>A0A0F9RL44_9ZZZZ</name>